<sequence>MAGPKSQSRPRRAAPITVPSPPLTNPSRSMPPYTGSRGATRNVAPHLLEEDDVVEPSPSPTEVSSPERTPSPDIDPEAGQGDLHDILAERVNASRLVRQAVLAEVELRLAHLALQTRDVIRTHVLSHEPRPEFNLRFLQDQNLADGPRRRTSRPSSTRGNTHQEATRGNPRQTSTRARRDHRSQPPESTPSQHHAPRNTQRQALNIPRTETSNATARTRNAPRARSPAAVPPPPPSVASSTAVASGSSVASDDDQPENVCQIDRDDGSRDERRRWYVITKGRGKIGVFQRWLGAAPYCHRVPGAQYQSFGTRAEALRAFNAAERDGHTEFI</sequence>
<dbReference type="InterPro" id="IPR011320">
    <property type="entry name" value="RNase_H1_N"/>
</dbReference>
<dbReference type="SUPFAM" id="SSF55658">
    <property type="entry name" value="L9 N-domain-like"/>
    <property type="match status" value="1"/>
</dbReference>
<accession>A0AAW0GBA6</accession>
<dbReference type="AlphaFoldDB" id="A0AAW0GBA6"/>
<feature type="region of interest" description="Disordered" evidence="1">
    <location>
        <begin position="1"/>
        <end position="80"/>
    </location>
</feature>
<evidence type="ECO:0000313" key="3">
    <source>
        <dbReference type="EMBL" id="KAK7687213.1"/>
    </source>
</evidence>
<gene>
    <name evidence="3" type="ORF">QCA50_009718</name>
</gene>
<keyword evidence="4" id="KW-1185">Reference proteome</keyword>
<protein>
    <recommendedName>
        <fullName evidence="2">Ribonuclease H1 N-terminal domain-containing protein</fullName>
    </recommendedName>
</protein>
<evidence type="ECO:0000313" key="4">
    <source>
        <dbReference type="Proteomes" id="UP001385951"/>
    </source>
</evidence>
<dbReference type="Gene3D" id="3.40.970.10">
    <property type="entry name" value="Ribonuclease H1, N-terminal domain"/>
    <property type="match status" value="1"/>
</dbReference>
<feature type="region of interest" description="Disordered" evidence="1">
    <location>
        <begin position="136"/>
        <end position="269"/>
    </location>
</feature>
<proteinExistence type="predicted"/>
<organism evidence="3 4">
    <name type="scientific">Cerrena zonata</name>
    <dbReference type="NCBI Taxonomy" id="2478898"/>
    <lineage>
        <taxon>Eukaryota</taxon>
        <taxon>Fungi</taxon>
        <taxon>Dikarya</taxon>
        <taxon>Basidiomycota</taxon>
        <taxon>Agaricomycotina</taxon>
        <taxon>Agaricomycetes</taxon>
        <taxon>Polyporales</taxon>
        <taxon>Cerrenaceae</taxon>
        <taxon>Cerrena</taxon>
    </lineage>
</organism>
<feature type="compositionally biased region" description="Low complexity" evidence="1">
    <location>
        <begin position="60"/>
        <end position="72"/>
    </location>
</feature>
<evidence type="ECO:0000256" key="1">
    <source>
        <dbReference type="SAM" id="MobiDB-lite"/>
    </source>
</evidence>
<dbReference type="InterPro" id="IPR009027">
    <property type="entry name" value="Ribosomal_bL9/RNase_H1_N"/>
</dbReference>
<feature type="domain" description="Ribonuclease H1 N-terminal" evidence="2">
    <location>
        <begin position="275"/>
        <end position="316"/>
    </location>
</feature>
<dbReference type="EMBL" id="JASBNA010000014">
    <property type="protein sequence ID" value="KAK7687213.1"/>
    <property type="molecule type" value="Genomic_DNA"/>
</dbReference>
<dbReference type="InterPro" id="IPR037056">
    <property type="entry name" value="RNase_H1_N_sf"/>
</dbReference>
<name>A0AAW0GBA6_9APHY</name>
<dbReference type="Pfam" id="PF01693">
    <property type="entry name" value="Cauli_VI"/>
    <property type="match status" value="1"/>
</dbReference>
<feature type="compositionally biased region" description="Polar residues" evidence="1">
    <location>
        <begin position="185"/>
        <end position="203"/>
    </location>
</feature>
<evidence type="ECO:0000259" key="2">
    <source>
        <dbReference type="Pfam" id="PF01693"/>
    </source>
</evidence>
<reference evidence="3 4" key="1">
    <citation type="submission" date="2022-09" db="EMBL/GenBank/DDBJ databases">
        <authorList>
            <person name="Palmer J.M."/>
        </authorList>
    </citation>
    <scope>NUCLEOTIDE SEQUENCE [LARGE SCALE GENOMIC DNA]</scope>
    <source>
        <strain evidence="3 4">DSM 7382</strain>
    </source>
</reference>
<feature type="compositionally biased region" description="Low complexity" evidence="1">
    <location>
        <begin position="237"/>
        <end position="250"/>
    </location>
</feature>
<comment type="caution">
    <text evidence="3">The sequence shown here is derived from an EMBL/GenBank/DDBJ whole genome shotgun (WGS) entry which is preliminary data.</text>
</comment>
<dbReference type="Proteomes" id="UP001385951">
    <property type="component" value="Unassembled WGS sequence"/>
</dbReference>
<feature type="compositionally biased region" description="Low complexity" evidence="1">
    <location>
        <begin position="211"/>
        <end position="228"/>
    </location>
</feature>